<accession>A0ABV9S4G8</accession>
<evidence type="ECO:0008006" key="3">
    <source>
        <dbReference type="Google" id="ProtNLM"/>
    </source>
</evidence>
<organism evidence="1 2">
    <name type="scientific">Actinophytocola glycyrrhizae</name>
    <dbReference type="NCBI Taxonomy" id="2044873"/>
    <lineage>
        <taxon>Bacteria</taxon>
        <taxon>Bacillati</taxon>
        <taxon>Actinomycetota</taxon>
        <taxon>Actinomycetes</taxon>
        <taxon>Pseudonocardiales</taxon>
        <taxon>Pseudonocardiaceae</taxon>
    </lineage>
</organism>
<gene>
    <name evidence="1" type="ORF">ACFPCV_19610</name>
</gene>
<evidence type="ECO:0000313" key="1">
    <source>
        <dbReference type="EMBL" id="MFC4855723.1"/>
    </source>
</evidence>
<name>A0ABV9S4G8_9PSEU</name>
<dbReference type="EMBL" id="JBHSIS010000008">
    <property type="protein sequence ID" value="MFC4855723.1"/>
    <property type="molecule type" value="Genomic_DNA"/>
</dbReference>
<comment type="caution">
    <text evidence="1">The sequence shown here is derived from an EMBL/GenBank/DDBJ whole genome shotgun (WGS) entry which is preliminary data.</text>
</comment>
<proteinExistence type="predicted"/>
<protein>
    <recommendedName>
        <fullName evidence="3">FXSXX-COOH protein</fullName>
    </recommendedName>
</protein>
<evidence type="ECO:0000313" key="2">
    <source>
        <dbReference type="Proteomes" id="UP001595859"/>
    </source>
</evidence>
<dbReference type="RefSeq" id="WP_378057679.1">
    <property type="nucleotide sequence ID" value="NZ_JBHSIS010000008.1"/>
</dbReference>
<dbReference type="Proteomes" id="UP001595859">
    <property type="component" value="Unassembled WGS sequence"/>
</dbReference>
<keyword evidence="2" id="KW-1185">Reference proteome</keyword>
<reference evidence="2" key="1">
    <citation type="journal article" date="2019" name="Int. J. Syst. Evol. Microbiol.">
        <title>The Global Catalogue of Microorganisms (GCM) 10K type strain sequencing project: providing services to taxonomists for standard genome sequencing and annotation.</title>
        <authorList>
            <consortium name="The Broad Institute Genomics Platform"/>
            <consortium name="The Broad Institute Genome Sequencing Center for Infectious Disease"/>
            <person name="Wu L."/>
            <person name="Ma J."/>
        </authorList>
    </citation>
    <scope>NUCLEOTIDE SEQUENCE [LARGE SCALE GENOMIC DNA]</scope>
    <source>
        <strain evidence="2">ZS-22-S1</strain>
    </source>
</reference>
<sequence length="65" mass="6850">MANLTEADLGSELVDLTAIPLTELRDLTTSELVAALEHTYATAAYVTGNELQEQENGVGRCPGTA</sequence>